<accession>A0A9W9ME47</accession>
<keyword evidence="1" id="KW-0812">Transmembrane</keyword>
<dbReference type="InterPro" id="IPR010775">
    <property type="entry name" value="DUF1365"/>
</dbReference>
<keyword evidence="1" id="KW-0472">Membrane</keyword>
<evidence type="ECO:0000313" key="3">
    <source>
        <dbReference type="Proteomes" id="UP001150879"/>
    </source>
</evidence>
<gene>
    <name evidence="2" type="ORF">N7472_005000</name>
</gene>
<proteinExistence type="predicted"/>
<keyword evidence="3" id="KW-1185">Reference proteome</keyword>
<comment type="caution">
    <text evidence="2">The sequence shown here is derived from an EMBL/GenBank/DDBJ whole genome shotgun (WGS) entry which is preliminary data.</text>
</comment>
<keyword evidence="1" id="KW-1133">Transmembrane helix</keyword>
<dbReference type="AlphaFoldDB" id="A0A9W9ME47"/>
<sequence>MGFIREIAYCVTLLGVQSGGLRFWVKAIVAFLGSALLITTLALAGLLVWVLLGSRRLISTTKSPKRVIGRPLLFPATLTHTRVSPVKNKFCHRVFFVGIPIGFRGQIGPFLSIDQDDSTLRHTKLLRQLFTWFSFDPVRYLQRGDNAFGLRDKLDRFLRSQNKNPARWPYAYLMSVPRFLWWERSVVSFWYLYSPSQELDAMIMEINNSFDEKRNVLFQLEPESDKPVKEIDELEREAKYLDKNKSVMSLPSLPSARFYKGVFEKRIFASPFERVEGSISTRFIDPLHVSLQKPTVSIANVASLGLTGESRMVTSISCREPPIDPVNATTAHLAKRAFLWTFPGTLTTPRIIFQALKIQYFQGLMRMMDRPTIQPGSVARYPTSIERRLEPFWRAFLSRCVESFPEPLELTYIPPTSISNNHVCFPSSASGIGSLGTTKSLTIEAVDPGFYTRIINYPDIWEGISHEKQQKGSYADDTSSPLVVSDIQLLHTLVFSFQKRMPPIPVELGLTLANVLAWCRGSMSQMDSFVLSSTAPFLHPRYTECVIQVILLHRLAMDSQSLLWTYGVLVRWMLLSMTPSICSMIGTVPATYLPIVRTVIYLFVWSIGRVAVRAQLFPLSF</sequence>
<dbReference type="Proteomes" id="UP001150879">
    <property type="component" value="Unassembled WGS sequence"/>
</dbReference>
<dbReference type="PANTHER" id="PTHR33973">
    <property type="entry name" value="OS07G0153300 PROTEIN"/>
    <property type="match status" value="1"/>
</dbReference>
<protein>
    <submittedName>
        <fullName evidence="2">Uncharacterized protein</fullName>
    </submittedName>
</protein>
<feature type="transmembrane region" description="Helical" evidence="1">
    <location>
        <begin position="31"/>
        <end position="52"/>
    </location>
</feature>
<dbReference type="EMBL" id="JAPQKP010000003">
    <property type="protein sequence ID" value="KAJ5199796.1"/>
    <property type="molecule type" value="Genomic_DNA"/>
</dbReference>
<reference evidence="2" key="1">
    <citation type="submission" date="2022-11" db="EMBL/GenBank/DDBJ databases">
        <authorList>
            <person name="Petersen C."/>
        </authorList>
    </citation>
    <scope>NUCLEOTIDE SEQUENCE</scope>
    <source>
        <strain evidence="2">IBT 16849</strain>
    </source>
</reference>
<name>A0A9W9ME47_9EURO</name>
<evidence type="ECO:0000313" key="2">
    <source>
        <dbReference type="EMBL" id="KAJ5199796.1"/>
    </source>
</evidence>
<reference evidence="2" key="2">
    <citation type="journal article" date="2023" name="IMA Fungus">
        <title>Comparative genomic study of the Penicillium genus elucidates a diverse pangenome and 15 lateral gene transfer events.</title>
        <authorList>
            <person name="Petersen C."/>
            <person name="Sorensen T."/>
            <person name="Nielsen M.R."/>
            <person name="Sondergaard T.E."/>
            <person name="Sorensen J.L."/>
            <person name="Fitzpatrick D.A."/>
            <person name="Frisvad J.C."/>
            <person name="Nielsen K.L."/>
        </authorList>
    </citation>
    <scope>NUCLEOTIDE SEQUENCE</scope>
    <source>
        <strain evidence="2">IBT 16849</strain>
    </source>
</reference>
<feature type="transmembrane region" description="Helical" evidence="1">
    <location>
        <begin position="592"/>
        <end position="612"/>
    </location>
</feature>
<organism evidence="2 3">
    <name type="scientific">Penicillium cf. griseofulvum</name>
    <dbReference type="NCBI Taxonomy" id="2972120"/>
    <lineage>
        <taxon>Eukaryota</taxon>
        <taxon>Fungi</taxon>
        <taxon>Dikarya</taxon>
        <taxon>Ascomycota</taxon>
        <taxon>Pezizomycotina</taxon>
        <taxon>Eurotiomycetes</taxon>
        <taxon>Eurotiomycetidae</taxon>
        <taxon>Eurotiales</taxon>
        <taxon>Aspergillaceae</taxon>
        <taxon>Penicillium</taxon>
    </lineage>
</organism>
<dbReference type="PANTHER" id="PTHR33973:SF4">
    <property type="entry name" value="OS07G0153300 PROTEIN"/>
    <property type="match status" value="1"/>
</dbReference>
<evidence type="ECO:0000256" key="1">
    <source>
        <dbReference type="SAM" id="Phobius"/>
    </source>
</evidence>
<dbReference type="Pfam" id="PF07103">
    <property type="entry name" value="DUF1365"/>
    <property type="match status" value="1"/>
</dbReference>